<evidence type="ECO:0000313" key="2">
    <source>
        <dbReference type="EMBL" id="AOV58710.1"/>
    </source>
</evidence>
<dbReference type="EMBL" id="KU686197">
    <property type="protein sequence ID" value="AOV58710.1"/>
    <property type="molecule type" value="Genomic_DNA"/>
</dbReference>
<keyword evidence="1" id="KW-0175">Coiled coil</keyword>
<accession>A0A1D8KJ76</accession>
<evidence type="ECO:0000256" key="1">
    <source>
        <dbReference type="SAM" id="Coils"/>
    </source>
</evidence>
<evidence type="ECO:0000313" key="3">
    <source>
        <dbReference type="Proteomes" id="UP000240920"/>
    </source>
</evidence>
<reference evidence="2 3" key="1">
    <citation type="journal article" date="2016" name="Virology">
        <title>The genomic content and context of auxiliary metabolic genes in marine cyanomyoviruses.</title>
        <authorList>
            <person name="Crummett L.T."/>
            <person name="Puxty R.J."/>
            <person name="Weihe C."/>
            <person name="Marston M.F."/>
            <person name="Martiny J.B."/>
        </authorList>
    </citation>
    <scope>NUCLEOTIDE SEQUENCE [LARGE SCALE GENOMIC DNA]</scope>
    <source>
        <strain evidence="2">0808SB25</strain>
    </source>
</reference>
<organism evidence="2 3">
    <name type="scientific">Synechococcus phage S-CAM3</name>
    <dbReference type="NCBI Taxonomy" id="1883366"/>
    <lineage>
        <taxon>Viruses</taxon>
        <taxon>Duplodnaviria</taxon>
        <taxon>Heunggongvirae</taxon>
        <taxon>Uroviricota</taxon>
        <taxon>Caudoviricetes</taxon>
        <taxon>Pantevenvirales</taxon>
        <taxon>Kyanoviridae</taxon>
        <taxon>Charybdisvirus</taxon>
        <taxon>Charybdisvirus scam3</taxon>
    </lineage>
</organism>
<dbReference type="Proteomes" id="UP000240920">
    <property type="component" value="Segment"/>
</dbReference>
<sequence length="102" mass="11938">MSKNKNKIELKDIYQELAYLRAKIDNVSNQMQELREAIRESSNKDEELRVRELYEHPWYKYKRQELIAGGNYTKPTREKYSATITARYAVSGAATTTQDSSN</sequence>
<proteinExistence type="predicted"/>
<protein>
    <submittedName>
        <fullName evidence="2">Uncharacterized protein</fullName>
    </submittedName>
</protein>
<name>A0A1D8KJ76_9CAUD</name>
<feature type="coiled-coil region" evidence="1">
    <location>
        <begin position="10"/>
        <end position="51"/>
    </location>
</feature>
<gene>
    <name evidence="2" type="ORF">S250808_205</name>
</gene>